<dbReference type="EMBL" id="MU860591">
    <property type="protein sequence ID" value="KAK4233313.1"/>
    <property type="molecule type" value="Genomic_DNA"/>
</dbReference>
<name>A0AAN7H6R0_9PEZI</name>
<evidence type="ECO:0000313" key="2">
    <source>
        <dbReference type="EMBL" id="KAK4233313.1"/>
    </source>
</evidence>
<dbReference type="PANTHER" id="PTHR33112:SF9">
    <property type="entry name" value="HETEROKARYON INCOMPATIBILITY DOMAIN-CONTAINING PROTEIN"/>
    <property type="match status" value="1"/>
</dbReference>
<proteinExistence type="predicted"/>
<reference evidence="2" key="1">
    <citation type="journal article" date="2023" name="Mol. Phylogenet. Evol.">
        <title>Genome-scale phylogeny and comparative genomics of the fungal order Sordariales.</title>
        <authorList>
            <person name="Hensen N."/>
            <person name="Bonometti L."/>
            <person name="Westerberg I."/>
            <person name="Brannstrom I.O."/>
            <person name="Guillou S."/>
            <person name="Cros-Aarteil S."/>
            <person name="Calhoun S."/>
            <person name="Haridas S."/>
            <person name="Kuo A."/>
            <person name="Mondo S."/>
            <person name="Pangilinan J."/>
            <person name="Riley R."/>
            <person name="LaButti K."/>
            <person name="Andreopoulos B."/>
            <person name="Lipzen A."/>
            <person name="Chen C."/>
            <person name="Yan M."/>
            <person name="Daum C."/>
            <person name="Ng V."/>
            <person name="Clum A."/>
            <person name="Steindorff A."/>
            <person name="Ohm R.A."/>
            <person name="Martin F."/>
            <person name="Silar P."/>
            <person name="Natvig D.O."/>
            <person name="Lalanne C."/>
            <person name="Gautier V."/>
            <person name="Ament-Velasquez S.L."/>
            <person name="Kruys A."/>
            <person name="Hutchinson M.I."/>
            <person name="Powell A.J."/>
            <person name="Barry K."/>
            <person name="Miller A.N."/>
            <person name="Grigoriev I.V."/>
            <person name="Debuchy R."/>
            <person name="Gladieux P."/>
            <person name="Hiltunen Thoren M."/>
            <person name="Johannesson H."/>
        </authorList>
    </citation>
    <scope>NUCLEOTIDE SEQUENCE</scope>
    <source>
        <strain evidence="2">CBS 532.94</strain>
    </source>
</reference>
<evidence type="ECO:0000259" key="1">
    <source>
        <dbReference type="Pfam" id="PF06985"/>
    </source>
</evidence>
<feature type="domain" description="Heterokaryon incompatibility" evidence="1">
    <location>
        <begin position="196"/>
        <end position="349"/>
    </location>
</feature>
<accession>A0AAN7H6R0</accession>
<reference evidence="2" key="2">
    <citation type="submission" date="2023-05" db="EMBL/GenBank/DDBJ databases">
        <authorList>
            <consortium name="Lawrence Berkeley National Laboratory"/>
            <person name="Steindorff A."/>
            <person name="Hensen N."/>
            <person name="Bonometti L."/>
            <person name="Westerberg I."/>
            <person name="Brannstrom I.O."/>
            <person name="Guillou S."/>
            <person name="Cros-Aarteil S."/>
            <person name="Calhoun S."/>
            <person name="Haridas S."/>
            <person name="Kuo A."/>
            <person name="Mondo S."/>
            <person name="Pangilinan J."/>
            <person name="Riley R."/>
            <person name="Labutti K."/>
            <person name="Andreopoulos B."/>
            <person name="Lipzen A."/>
            <person name="Chen C."/>
            <person name="Yanf M."/>
            <person name="Daum C."/>
            <person name="Ng V."/>
            <person name="Clum A."/>
            <person name="Ohm R."/>
            <person name="Martin F."/>
            <person name="Silar P."/>
            <person name="Natvig D."/>
            <person name="Lalanne C."/>
            <person name="Gautier V."/>
            <person name="Ament-Velasquez S.L."/>
            <person name="Kruys A."/>
            <person name="Hutchinson M.I."/>
            <person name="Powell A.J."/>
            <person name="Barry K."/>
            <person name="Miller A.N."/>
            <person name="Grigoriev I.V."/>
            <person name="Debuchy R."/>
            <person name="Gladieux P."/>
            <person name="Thoren M.H."/>
            <person name="Johannesson H."/>
        </authorList>
    </citation>
    <scope>NUCLEOTIDE SEQUENCE</scope>
    <source>
        <strain evidence="2">CBS 532.94</strain>
    </source>
</reference>
<evidence type="ECO:0000313" key="3">
    <source>
        <dbReference type="Proteomes" id="UP001303760"/>
    </source>
</evidence>
<dbReference type="Pfam" id="PF06985">
    <property type="entry name" value="HET"/>
    <property type="match status" value="1"/>
</dbReference>
<organism evidence="2 3">
    <name type="scientific">Achaetomium macrosporum</name>
    <dbReference type="NCBI Taxonomy" id="79813"/>
    <lineage>
        <taxon>Eukaryota</taxon>
        <taxon>Fungi</taxon>
        <taxon>Dikarya</taxon>
        <taxon>Ascomycota</taxon>
        <taxon>Pezizomycotina</taxon>
        <taxon>Sordariomycetes</taxon>
        <taxon>Sordariomycetidae</taxon>
        <taxon>Sordariales</taxon>
        <taxon>Chaetomiaceae</taxon>
        <taxon>Achaetomium</taxon>
    </lineage>
</organism>
<comment type="caution">
    <text evidence="2">The sequence shown here is derived from an EMBL/GenBank/DDBJ whole genome shotgun (WGS) entry which is preliminary data.</text>
</comment>
<gene>
    <name evidence="2" type="ORF">C8A03DRAFT_38982</name>
</gene>
<dbReference type="Proteomes" id="UP001303760">
    <property type="component" value="Unassembled WGS sequence"/>
</dbReference>
<dbReference type="PANTHER" id="PTHR33112">
    <property type="entry name" value="DOMAIN PROTEIN, PUTATIVE-RELATED"/>
    <property type="match status" value="1"/>
</dbReference>
<dbReference type="InterPro" id="IPR010730">
    <property type="entry name" value="HET"/>
</dbReference>
<sequence>MRGVVYPPFMHHSCVEQLEQAAFENCPICRKLWSVSCSNPPKDRGDGIPGSSSYWTKYHLFLGDKLKPPILSFMVDLCAEHPELDPRHAMDGDESFTFAEFRLTLIPDADKDLETEGAALDAIDAKALAHLDKWAPSIKRARQWLRRCVMRHERCKISESAKGPGILPSRLLQIGSPSPDKDRLVYPRPGTDASRYATVSHCWGNPRSHTVQLNSLSASRLQQGIEIADLGQTFHDVIRTAQCLGIHHIWIDSLCIYQDSRDDWAKESTLMSTVYRNGTINKAATAAPDGQTGCFPRRETAPATPCVVQTAWDNFENRTFGIYCGDIWDEFKAGDKKLPLLSRGWVVQEMLLAPRVLHLAGKQLIWQCRTVDACEDAPFGVPHTPFQYPPAPKWRSFWRLEGQDTTSEQEECRYLEFWSTILRDYIRKSFTYHTDKLVAMSGIAGLMTKALGLEYFAGIWGRWMASDLCWKVERRFSKARPDDLPHRPSPYRAPSWSWACLEEPIDSRTSYSISYDLDKRLPALLVNIVDSYPESESDEQHVLARRTLARILDCHVETVTDNMMGAVTGGTLGVLGRLAALELQLDGQHGDDRSYSVLCSGSRWT</sequence>
<dbReference type="AlphaFoldDB" id="A0AAN7H6R0"/>
<keyword evidence="3" id="KW-1185">Reference proteome</keyword>
<protein>
    <submittedName>
        <fullName evidence="2">Heterokaryon incompatibility protein-domain-containing protein</fullName>
    </submittedName>
</protein>